<dbReference type="Pfam" id="PF10408">
    <property type="entry name" value="Ufd2P_core"/>
    <property type="match status" value="1"/>
</dbReference>
<dbReference type="EC" id="2.3.2.27" evidence="5"/>
<keyword evidence="6" id="KW-0963">Cytoplasm</keyword>
<keyword evidence="13" id="KW-1185">Reference proteome</keyword>
<comment type="pathway">
    <text evidence="3">Protein modification; protein ubiquitination.</text>
</comment>
<dbReference type="PANTHER" id="PTHR13931">
    <property type="entry name" value="UBIQUITINATION FACTOR E4"/>
    <property type="match status" value="1"/>
</dbReference>
<dbReference type="Gene3D" id="3.30.40.10">
    <property type="entry name" value="Zinc/RING finger domain, C3HC4 (zinc finger)"/>
    <property type="match status" value="1"/>
</dbReference>
<evidence type="ECO:0000256" key="8">
    <source>
        <dbReference type="ARBA" id="ARBA00022786"/>
    </source>
</evidence>
<evidence type="ECO:0000256" key="2">
    <source>
        <dbReference type="ARBA" id="ARBA00004496"/>
    </source>
</evidence>
<evidence type="ECO:0000256" key="7">
    <source>
        <dbReference type="ARBA" id="ARBA00022679"/>
    </source>
</evidence>
<name>A0A6I8W0C4_DROPS</name>
<dbReference type="GO" id="GO:0036503">
    <property type="term" value="P:ERAD pathway"/>
    <property type="evidence" value="ECO:0007669"/>
    <property type="project" value="InterPro"/>
</dbReference>
<evidence type="ECO:0000313" key="13">
    <source>
        <dbReference type="Proteomes" id="UP000001819"/>
    </source>
</evidence>
<dbReference type="Proteomes" id="UP000001819">
    <property type="component" value="Chromosome 4"/>
</dbReference>
<feature type="domain" description="U-box" evidence="12">
    <location>
        <begin position="141"/>
        <end position="215"/>
    </location>
</feature>
<dbReference type="InterPro" id="IPR013083">
    <property type="entry name" value="Znf_RING/FYVE/PHD"/>
</dbReference>
<organism evidence="13 14">
    <name type="scientific">Drosophila pseudoobscura pseudoobscura</name>
    <name type="common">Fruit fly</name>
    <dbReference type="NCBI Taxonomy" id="46245"/>
    <lineage>
        <taxon>Eukaryota</taxon>
        <taxon>Metazoa</taxon>
        <taxon>Ecdysozoa</taxon>
        <taxon>Arthropoda</taxon>
        <taxon>Hexapoda</taxon>
        <taxon>Insecta</taxon>
        <taxon>Pterygota</taxon>
        <taxon>Neoptera</taxon>
        <taxon>Endopterygota</taxon>
        <taxon>Diptera</taxon>
        <taxon>Brachycera</taxon>
        <taxon>Muscomorpha</taxon>
        <taxon>Ephydroidea</taxon>
        <taxon>Drosophilidae</taxon>
        <taxon>Drosophila</taxon>
        <taxon>Sophophora</taxon>
    </lineage>
</organism>
<evidence type="ECO:0000256" key="6">
    <source>
        <dbReference type="ARBA" id="ARBA00022490"/>
    </source>
</evidence>
<comment type="similarity">
    <text evidence="4">Belongs to the ubiquitin conjugation factor E4 family.</text>
</comment>
<dbReference type="SMART" id="SM00504">
    <property type="entry name" value="Ubox"/>
    <property type="match status" value="1"/>
</dbReference>
<comment type="catalytic activity">
    <reaction evidence="1">
        <text>S-ubiquitinyl-[E2 ubiquitin-conjugating enzyme]-L-cysteine + [acceptor protein]-L-lysine = [E2 ubiquitin-conjugating enzyme]-L-cysteine + N(6)-ubiquitinyl-[acceptor protein]-L-lysine.</text>
        <dbReference type="EC" id="2.3.2.27"/>
    </reaction>
</comment>
<comment type="function">
    <text evidence="10">Ubiquitin-protein ligase that probably functions as an E3 ligase in conjunction with specific E1 and E2 ligases. May also function as an E4 ligase mediating the assembly of polyubiquitin chains on substrates ubiquitinated by another E3 ubiquitin ligase. Mediates 'Lys-48'-linked polyubiquitination of substrates.</text>
</comment>
<comment type="subcellular location">
    <subcellularLocation>
        <location evidence="2">Cytoplasm</location>
    </subcellularLocation>
</comment>
<dbReference type="CDD" id="cd16657">
    <property type="entry name" value="RING-Ubox_UBE4A"/>
    <property type="match status" value="1"/>
</dbReference>
<keyword evidence="7" id="KW-0808">Transferase</keyword>
<evidence type="ECO:0000256" key="11">
    <source>
        <dbReference type="ARBA" id="ARBA00040077"/>
    </source>
</evidence>
<evidence type="ECO:0000256" key="4">
    <source>
        <dbReference type="ARBA" id="ARBA00007434"/>
    </source>
</evidence>
<reference evidence="14" key="1">
    <citation type="submission" date="2025-08" db="UniProtKB">
        <authorList>
            <consortium name="RefSeq"/>
        </authorList>
    </citation>
    <scope>IDENTIFICATION</scope>
    <source>
        <strain evidence="14">MV-25-SWS-2005</strain>
        <tissue evidence="14">Whole body</tissue>
    </source>
</reference>
<accession>A0A6I8W0C4</accession>
<dbReference type="InterPro" id="IPR045132">
    <property type="entry name" value="UBE4"/>
</dbReference>
<dbReference type="AlphaFoldDB" id="A0A6I8W0C4"/>
<dbReference type="GO" id="GO:0005737">
    <property type="term" value="C:cytoplasm"/>
    <property type="evidence" value="ECO:0007669"/>
    <property type="project" value="UniProtKB-SubCell"/>
</dbReference>
<keyword evidence="9" id="KW-0007">Acetylation</keyword>
<dbReference type="Pfam" id="PF04564">
    <property type="entry name" value="U-box"/>
    <property type="match status" value="1"/>
</dbReference>
<dbReference type="GO" id="GO:0005634">
    <property type="term" value="C:nucleus"/>
    <property type="evidence" value="ECO:0007669"/>
    <property type="project" value="TreeGrafter"/>
</dbReference>
<dbReference type="GO" id="GO:0034450">
    <property type="term" value="F:ubiquitin-ubiquitin ligase activity"/>
    <property type="evidence" value="ECO:0007669"/>
    <property type="project" value="InterPro"/>
</dbReference>
<evidence type="ECO:0000256" key="9">
    <source>
        <dbReference type="ARBA" id="ARBA00022990"/>
    </source>
</evidence>
<keyword evidence="8" id="KW-0833">Ubl conjugation pathway</keyword>
<evidence type="ECO:0000256" key="1">
    <source>
        <dbReference type="ARBA" id="ARBA00000900"/>
    </source>
</evidence>
<dbReference type="SUPFAM" id="SSF57850">
    <property type="entry name" value="RING/U-box"/>
    <property type="match status" value="1"/>
</dbReference>
<evidence type="ECO:0000259" key="12">
    <source>
        <dbReference type="PROSITE" id="PS51698"/>
    </source>
</evidence>
<evidence type="ECO:0000256" key="3">
    <source>
        <dbReference type="ARBA" id="ARBA00004906"/>
    </source>
</evidence>
<dbReference type="GO" id="GO:0000151">
    <property type="term" value="C:ubiquitin ligase complex"/>
    <property type="evidence" value="ECO:0007669"/>
    <property type="project" value="InterPro"/>
</dbReference>
<dbReference type="GO" id="GO:0000209">
    <property type="term" value="P:protein polyubiquitination"/>
    <property type="evidence" value="ECO:0007669"/>
    <property type="project" value="TreeGrafter"/>
</dbReference>
<dbReference type="FunFam" id="3.30.40.10:FF:000055">
    <property type="entry name" value="Ubiquitin conjugation factor e4 a"/>
    <property type="match status" value="1"/>
</dbReference>
<dbReference type="InParanoid" id="A0A6I8W0C4"/>
<dbReference type="InterPro" id="IPR019474">
    <property type="entry name" value="Ub_conjug_fac_E4_core"/>
</dbReference>
<dbReference type="UniPathway" id="UPA00143"/>
<evidence type="ECO:0000256" key="10">
    <source>
        <dbReference type="ARBA" id="ARBA00037624"/>
    </source>
</evidence>
<sequence>MKNNSNLLQRVLNILTTEIKSIFCHNSMVDRIAAMLNYFLLHLVLPRKERFKVKDKKEFDFEPAQTVLEISHIYINLSTDDCFCLAVSQDGRSYSDQLFGFAENILIRIGGGQLIGDMSEFAAKVKKMGDQYKEEQELLADAPEEYLDPIISSLMTDPVILPSSKVTVDRSTIARHLLSDQTDPFNREPLTMDKVKSNEALKLEIDQWIEGKRSAARSKS</sequence>
<protein>
    <recommendedName>
        <fullName evidence="11">Ubiquitin conjugation factor E4 A</fullName>
        <ecNumber evidence="5">2.3.2.27</ecNumber>
    </recommendedName>
</protein>
<evidence type="ECO:0000313" key="14">
    <source>
        <dbReference type="RefSeq" id="XP_033236713.1"/>
    </source>
</evidence>
<dbReference type="InterPro" id="IPR003613">
    <property type="entry name" value="Ubox_domain"/>
</dbReference>
<proteinExistence type="inferred from homology"/>
<dbReference type="PANTHER" id="PTHR13931:SF16">
    <property type="entry name" value="UBIQUITIN CONJUGATION FACTOR E4 A"/>
    <property type="match status" value="1"/>
</dbReference>
<evidence type="ECO:0000256" key="5">
    <source>
        <dbReference type="ARBA" id="ARBA00012483"/>
    </source>
</evidence>
<dbReference type="RefSeq" id="XP_033236713.1">
    <property type="nucleotide sequence ID" value="XM_033380822.1"/>
</dbReference>
<gene>
    <name evidence="14" type="primary">LOC117184221</name>
</gene>
<dbReference type="GO" id="GO:0006511">
    <property type="term" value="P:ubiquitin-dependent protein catabolic process"/>
    <property type="evidence" value="ECO:0007669"/>
    <property type="project" value="InterPro"/>
</dbReference>
<dbReference type="KEGG" id="dpo:117184221"/>
<dbReference type="PROSITE" id="PS51698">
    <property type="entry name" value="U_BOX"/>
    <property type="match status" value="1"/>
</dbReference>